<feature type="region of interest" description="Disordered" evidence="1">
    <location>
        <begin position="30"/>
        <end position="78"/>
    </location>
</feature>
<keyword evidence="3" id="KW-1185">Reference proteome</keyword>
<organism evidence="2 3">
    <name type="scientific">Alienimonas chondri</name>
    <dbReference type="NCBI Taxonomy" id="2681879"/>
    <lineage>
        <taxon>Bacteria</taxon>
        <taxon>Pseudomonadati</taxon>
        <taxon>Planctomycetota</taxon>
        <taxon>Planctomycetia</taxon>
        <taxon>Planctomycetales</taxon>
        <taxon>Planctomycetaceae</taxon>
        <taxon>Alienimonas</taxon>
    </lineage>
</organism>
<accession>A0ABX1VFM7</accession>
<evidence type="ECO:0000313" key="3">
    <source>
        <dbReference type="Proteomes" id="UP000609651"/>
    </source>
</evidence>
<evidence type="ECO:0008006" key="4">
    <source>
        <dbReference type="Google" id="ProtNLM"/>
    </source>
</evidence>
<feature type="region of interest" description="Disordered" evidence="1">
    <location>
        <begin position="121"/>
        <end position="146"/>
    </location>
</feature>
<sequence length="291" mass="30786">MNRFALLFVGSIGGAALLAGCGPAEVGTAYSDAEPTLPPESGSTVPAALSASAADSKPPSDALPIGDGEPARSQEPTSEIELAAAEADEDGFDGAIASSAEEDDGFAGGFAPAPATVAADNDGFAGGFAGDDQPGMPEPTVDDSGEPRELKLLIPINSFSPAGDGTLRVSFDDLDLLKVLNAEPVPADVVDYFPDWLRDLDGQKITLRGFMYPTYADPVRAFILARDNQICCFGRNPKSYDLVTVKLAKGEESRYIQNRPFDVVGTFHLDPQRDGEDWLRLYRIDGARIVE</sequence>
<comment type="caution">
    <text evidence="2">The sequence shown here is derived from an EMBL/GenBank/DDBJ whole genome shotgun (WGS) entry which is preliminary data.</text>
</comment>
<feature type="compositionally biased region" description="Low complexity" evidence="1">
    <location>
        <begin position="46"/>
        <end position="64"/>
    </location>
</feature>
<reference evidence="2 3" key="1">
    <citation type="journal article" date="2020" name="Syst. Appl. Microbiol.">
        <title>Alienimonas chondri sp. nov., a novel planctomycete isolated from the biofilm of the red alga Chondrus crispus.</title>
        <authorList>
            <person name="Vitorino I."/>
            <person name="Albuquerque L."/>
            <person name="Wiegand S."/>
            <person name="Kallscheuer N."/>
            <person name="da Costa M.S."/>
            <person name="Lobo-da-Cunha A."/>
            <person name="Jogler C."/>
            <person name="Lage O.M."/>
        </authorList>
    </citation>
    <scope>NUCLEOTIDE SEQUENCE [LARGE SCALE GENOMIC DNA]</scope>
    <source>
        <strain evidence="2 3">LzC2</strain>
    </source>
</reference>
<evidence type="ECO:0000313" key="2">
    <source>
        <dbReference type="EMBL" id="NNJ26330.1"/>
    </source>
</evidence>
<dbReference type="PROSITE" id="PS51257">
    <property type="entry name" value="PROKAR_LIPOPROTEIN"/>
    <property type="match status" value="1"/>
</dbReference>
<protein>
    <recommendedName>
        <fullName evidence="4">DUF3299 domain-containing protein</fullName>
    </recommendedName>
</protein>
<dbReference type="EMBL" id="WTPX01000073">
    <property type="protein sequence ID" value="NNJ26330.1"/>
    <property type="molecule type" value="Genomic_DNA"/>
</dbReference>
<dbReference type="Gene3D" id="2.40.50.870">
    <property type="entry name" value="Protein of unknown function (DUF3299)"/>
    <property type="match status" value="1"/>
</dbReference>
<proteinExistence type="predicted"/>
<dbReference type="RefSeq" id="WP_171187260.1">
    <property type="nucleotide sequence ID" value="NZ_WTPX01000073.1"/>
</dbReference>
<gene>
    <name evidence="2" type="ORF">LzC2_24130</name>
</gene>
<dbReference type="Proteomes" id="UP000609651">
    <property type="component" value="Unassembled WGS sequence"/>
</dbReference>
<evidence type="ECO:0000256" key="1">
    <source>
        <dbReference type="SAM" id="MobiDB-lite"/>
    </source>
</evidence>
<name>A0ABX1VFM7_9PLAN</name>